<dbReference type="RefSeq" id="WP_013758105.1">
    <property type="nucleotide sequence ID" value="NC_015500.1"/>
</dbReference>
<dbReference type="GO" id="GO:0015648">
    <property type="term" value="F:lipid-linked peptidoglycan transporter activity"/>
    <property type="evidence" value="ECO:0007669"/>
    <property type="project" value="TreeGrafter"/>
</dbReference>
<dbReference type="PANTHER" id="PTHR30474">
    <property type="entry name" value="CELL CYCLE PROTEIN"/>
    <property type="match status" value="1"/>
</dbReference>
<keyword evidence="5" id="KW-0133">Cell shape</keyword>
<keyword evidence="18" id="KW-1185">Reference proteome</keyword>
<evidence type="ECO:0000256" key="14">
    <source>
        <dbReference type="ARBA" id="ARBA00044770"/>
    </source>
</evidence>
<dbReference type="EC" id="2.4.99.28" evidence="14"/>
<dbReference type="GO" id="GO:0005886">
    <property type="term" value="C:plasma membrane"/>
    <property type="evidence" value="ECO:0007669"/>
    <property type="project" value="TreeGrafter"/>
</dbReference>
<feature type="transmembrane region" description="Helical" evidence="16">
    <location>
        <begin position="20"/>
        <end position="39"/>
    </location>
</feature>
<feature type="transmembrane region" description="Helical" evidence="16">
    <location>
        <begin position="85"/>
        <end position="104"/>
    </location>
</feature>
<evidence type="ECO:0000313" key="17">
    <source>
        <dbReference type="EMBL" id="AEE16386.1"/>
    </source>
</evidence>
<organism evidence="17 18">
    <name type="scientific">Treponema brennaborense (strain DSM 12168 / CIP 105900 / DD5/3)</name>
    <dbReference type="NCBI Taxonomy" id="906968"/>
    <lineage>
        <taxon>Bacteria</taxon>
        <taxon>Pseudomonadati</taxon>
        <taxon>Spirochaetota</taxon>
        <taxon>Spirochaetia</taxon>
        <taxon>Spirochaetales</taxon>
        <taxon>Treponemataceae</taxon>
        <taxon>Treponema</taxon>
    </lineage>
</organism>
<evidence type="ECO:0000256" key="5">
    <source>
        <dbReference type="ARBA" id="ARBA00022960"/>
    </source>
</evidence>
<evidence type="ECO:0000313" key="18">
    <source>
        <dbReference type="Proteomes" id="UP000006546"/>
    </source>
</evidence>
<dbReference type="GO" id="GO:0009252">
    <property type="term" value="P:peptidoglycan biosynthetic process"/>
    <property type="evidence" value="ECO:0007669"/>
    <property type="project" value="UniProtKB-KW"/>
</dbReference>
<dbReference type="GO" id="GO:0008360">
    <property type="term" value="P:regulation of cell shape"/>
    <property type="evidence" value="ECO:0007669"/>
    <property type="project" value="UniProtKB-KW"/>
</dbReference>
<comment type="catalytic activity">
    <reaction evidence="15">
        <text>[GlcNAc-(1-&gt;4)-Mur2Ac(oyl-L-Ala-gamma-D-Glu-L-Lys-D-Ala-D-Ala)](n)-di-trans,octa-cis-undecaprenyl diphosphate + beta-D-GlcNAc-(1-&gt;4)-Mur2Ac(oyl-L-Ala-gamma-D-Glu-L-Lys-D-Ala-D-Ala)-di-trans,octa-cis-undecaprenyl diphosphate = [GlcNAc-(1-&gt;4)-Mur2Ac(oyl-L-Ala-gamma-D-Glu-L-Lys-D-Ala-D-Ala)](n+1)-di-trans,octa-cis-undecaprenyl diphosphate + di-trans,octa-cis-undecaprenyl diphosphate + H(+)</text>
        <dbReference type="Rhea" id="RHEA:23708"/>
        <dbReference type="Rhea" id="RHEA-COMP:9602"/>
        <dbReference type="Rhea" id="RHEA-COMP:9603"/>
        <dbReference type="ChEBI" id="CHEBI:15378"/>
        <dbReference type="ChEBI" id="CHEBI:58405"/>
        <dbReference type="ChEBI" id="CHEBI:60033"/>
        <dbReference type="ChEBI" id="CHEBI:78435"/>
        <dbReference type="EC" id="2.4.99.28"/>
    </reaction>
</comment>
<dbReference type="eggNOG" id="COG0772">
    <property type="taxonomic scope" value="Bacteria"/>
</dbReference>
<feature type="transmembrane region" description="Helical" evidence="16">
    <location>
        <begin position="199"/>
        <end position="216"/>
    </location>
</feature>
<feature type="transmembrane region" description="Helical" evidence="16">
    <location>
        <begin position="351"/>
        <end position="372"/>
    </location>
</feature>
<dbReference type="EMBL" id="CP002696">
    <property type="protein sequence ID" value="AEE16386.1"/>
    <property type="molecule type" value="Genomic_DNA"/>
</dbReference>
<evidence type="ECO:0000256" key="15">
    <source>
        <dbReference type="ARBA" id="ARBA00049902"/>
    </source>
</evidence>
<dbReference type="GO" id="GO:0051301">
    <property type="term" value="P:cell division"/>
    <property type="evidence" value="ECO:0007669"/>
    <property type="project" value="InterPro"/>
</dbReference>
<keyword evidence="4 16" id="KW-0812">Transmembrane</keyword>
<keyword evidence="2" id="KW-0328">Glycosyltransferase</keyword>
<feature type="transmembrane region" description="Helical" evidence="16">
    <location>
        <begin position="59"/>
        <end position="78"/>
    </location>
</feature>
<feature type="transmembrane region" description="Helical" evidence="16">
    <location>
        <begin position="284"/>
        <end position="305"/>
    </location>
</feature>
<reference evidence="18" key="1">
    <citation type="submission" date="2011-04" db="EMBL/GenBank/DDBJ databases">
        <title>The complete genome of Treponema brennaborense DSM 12168.</title>
        <authorList>
            <person name="Lucas S."/>
            <person name="Han J."/>
            <person name="Lapidus A."/>
            <person name="Bruce D."/>
            <person name="Goodwin L."/>
            <person name="Pitluck S."/>
            <person name="Peters L."/>
            <person name="Kyrpides N."/>
            <person name="Mavromatis K."/>
            <person name="Ivanova N."/>
            <person name="Mikhailova N."/>
            <person name="Pagani I."/>
            <person name="Teshima H."/>
            <person name="Detter J.C."/>
            <person name="Tapia R."/>
            <person name="Han C."/>
            <person name="Land M."/>
            <person name="Hauser L."/>
            <person name="Markowitz V."/>
            <person name="Cheng J.-F."/>
            <person name="Hugenholtz P."/>
            <person name="Woyke T."/>
            <person name="Wu D."/>
            <person name="Gronow S."/>
            <person name="Wellnitz S."/>
            <person name="Brambilla E."/>
            <person name="Klenk H.-P."/>
            <person name="Eisen J.A."/>
        </authorList>
    </citation>
    <scope>NUCLEOTIDE SEQUENCE [LARGE SCALE GENOMIC DNA]</scope>
    <source>
        <strain evidence="18">DSM 12168 / CIP 105900 / DD5/3</strain>
    </source>
</reference>
<keyword evidence="3" id="KW-0808">Transferase</keyword>
<comment type="similarity">
    <text evidence="11">Belongs to the SEDS family. FtsW subfamily.</text>
</comment>
<evidence type="ECO:0000256" key="12">
    <source>
        <dbReference type="ARBA" id="ARBA00041185"/>
    </source>
</evidence>
<dbReference type="InterPro" id="IPR001182">
    <property type="entry name" value="FtsW/RodA"/>
</dbReference>
<evidence type="ECO:0000256" key="6">
    <source>
        <dbReference type="ARBA" id="ARBA00022984"/>
    </source>
</evidence>
<dbReference type="HOGENOM" id="CLU_029243_0_1_12"/>
<dbReference type="GO" id="GO:0008955">
    <property type="term" value="F:peptidoglycan glycosyltransferase activity"/>
    <property type="evidence" value="ECO:0007669"/>
    <property type="project" value="UniProtKB-EC"/>
</dbReference>
<feature type="transmembrane region" description="Helical" evidence="16">
    <location>
        <begin position="317"/>
        <end position="345"/>
    </location>
</feature>
<dbReference type="Proteomes" id="UP000006546">
    <property type="component" value="Chromosome"/>
</dbReference>
<protein>
    <recommendedName>
        <fullName evidence="12">Probable peptidoglycan glycosyltransferase FtsW</fullName>
        <ecNumber evidence="14">2.4.99.28</ecNumber>
    </recommendedName>
    <alternativeName>
        <fullName evidence="13">Cell division protein FtsW</fullName>
    </alternativeName>
    <alternativeName>
        <fullName evidence="10">Cell wall polymerase</fullName>
    </alternativeName>
    <alternativeName>
        <fullName evidence="9">Peptidoglycan polymerase</fullName>
    </alternativeName>
</protein>
<evidence type="ECO:0000256" key="1">
    <source>
        <dbReference type="ARBA" id="ARBA00004141"/>
    </source>
</evidence>
<dbReference type="KEGG" id="tbe:Trebr_0950"/>
<evidence type="ECO:0000256" key="13">
    <source>
        <dbReference type="ARBA" id="ARBA00041418"/>
    </source>
</evidence>
<gene>
    <name evidence="17" type="ordered locus">Trebr_0950</name>
</gene>
<sequence>MNRFALFAERPVESSRRCDASLIAGIILFWGLGILTLYMCSANYGSRVFDDSLYFVKRQLLLSVPSGIACICCATFSLDVIRKLLPGFVIGTLILCLLPFVPGIGSPRNGASRWIRVPFAGETFQPSELAKIAVILFLANWFDKRSEQSESEPLKMRSAIAGLSVFVLIVLFQDDFSTALFILLIGLLLFYMAGAKLGYLVPFGLLAVFALLLFVFSSPFRVNRLIAFINPEFDTHGYNYQTSAARTAISDGGFWGQGMGSGLDKINRIPEIQTDYIFAGWAEAMGFFGVIGYFALLLFFSWRAYTAAVRCRNTFGALIGFGAASCILVQSLMNCGVVCGALPATGITLPFFSYGGSSLLATFCLSGLSINISRYREEPVESVL</sequence>
<evidence type="ECO:0000256" key="10">
    <source>
        <dbReference type="ARBA" id="ARBA00033270"/>
    </source>
</evidence>
<evidence type="ECO:0000256" key="9">
    <source>
        <dbReference type="ARBA" id="ARBA00032370"/>
    </source>
</evidence>
<accession>F4LJJ1</accession>
<dbReference type="STRING" id="906968.Trebr_0950"/>
<keyword evidence="7 16" id="KW-1133">Transmembrane helix</keyword>
<evidence type="ECO:0000256" key="16">
    <source>
        <dbReference type="SAM" id="Phobius"/>
    </source>
</evidence>
<proteinExistence type="inferred from homology"/>
<dbReference type="AlphaFoldDB" id="F4LJJ1"/>
<keyword evidence="6" id="KW-0573">Peptidoglycan synthesis</keyword>
<evidence type="ECO:0000256" key="11">
    <source>
        <dbReference type="ARBA" id="ARBA00038053"/>
    </source>
</evidence>
<evidence type="ECO:0000256" key="7">
    <source>
        <dbReference type="ARBA" id="ARBA00022989"/>
    </source>
</evidence>
<evidence type="ECO:0000256" key="8">
    <source>
        <dbReference type="ARBA" id="ARBA00023136"/>
    </source>
</evidence>
<dbReference type="PANTHER" id="PTHR30474:SF2">
    <property type="entry name" value="PEPTIDOGLYCAN GLYCOSYLTRANSFERASE FTSW-RELATED"/>
    <property type="match status" value="1"/>
</dbReference>
<dbReference type="OrthoDB" id="9768187at2"/>
<dbReference type="GO" id="GO:0032153">
    <property type="term" value="C:cell division site"/>
    <property type="evidence" value="ECO:0007669"/>
    <property type="project" value="TreeGrafter"/>
</dbReference>
<dbReference type="Pfam" id="PF01098">
    <property type="entry name" value="FTSW_RODA_SPOVE"/>
    <property type="match status" value="1"/>
</dbReference>
<name>F4LJJ1_TREBD</name>
<evidence type="ECO:0000256" key="3">
    <source>
        <dbReference type="ARBA" id="ARBA00022679"/>
    </source>
</evidence>
<evidence type="ECO:0000256" key="2">
    <source>
        <dbReference type="ARBA" id="ARBA00022676"/>
    </source>
</evidence>
<comment type="subcellular location">
    <subcellularLocation>
        <location evidence="1">Membrane</location>
        <topology evidence="1">Multi-pass membrane protein</topology>
    </subcellularLocation>
</comment>
<feature type="transmembrane region" description="Helical" evidence="16">
    <location>
        <begin position="178"/>
        <end position="194"/>
    </location>
</feature>
<evidence type="ECO:0000256" key="4">
    <source>
        <dbReference type="ARBA" id="ARBA00022692"/>
    </source>
</evidence>
<keyword evidence="8 16" id="KW-0472">Membrane</keyword>